<feature type="domain" description="4Fe-4S ferredoxin-type" evidence="5">
    <location>
        <begin position="2"/>
        <end position="30"/>
    </location>
</feature>
<dbReference type="PROSITE" id="PS51379">
    <property type="entry name" value="4FE4S_FER_2"/>
    <property type="match status" value="2"/>
</dbReference>
<dbReference type="Proteomes" id="UP000032250">
    <property type="component" value="Unassembled WGS sequence"/>
</dbReference>
<evidence type="ECO:0000256" key="3">
    <source>
        <dbReference type="ARBA" id="ARBA00023004"/>
    </source>
</evidence>
<dbReference type="PATRIC" id="fig|1379739.3.peg.2193"/>
<dbReference type="Pfam" id="PF13237">
    <property type="entry name" value="Fer4_10"/>
    <property type="match status" value="1"/>
</dbReference>
<feature type="domain" description="4Fe-4S" evidence="6">
    <location>
        <begin position="357"/>
        <end position="418"/>
    </location>
</feature>
<dbReference type="AlphaFoldDB" id="A0A0D1AKV0"/>
<dbReference type="SUPFAM" id="SSF55785">
    <property type="entry name" value="PYP-like sensor domain (PAS domain)"/>
    <property type="match status" value="1"/>
</dbReference>
<dbReference type="InterPro" id="IPR000014">
    <property type="entry name" value="PAS"/>
</dbReference>
<evidence type="ECO:0000259" key="6">
    <source>
        <dbReference type="PROSITE" id="PS51656"/>
    </source>
</evidence>
<dbReference type="Gene3D" id="1.10.15.40">
    <property type="entry name" value="Electron transport complex subunit B, putative Fe-S cluster"/>
    <property type="match status" value="1"/>
</dbReference>
<evidence type="ECO:0000313" key="7">
    <source>
        <dbReference type="EMBL" id="KIS23759.1"/>
    </source>
</evidence>
<dbReference type="FunFam" id="3.30.70.20:FF:000051">
    <property type="entry name" value="Periplasmic [Fe] hydrogenase"/>
    <property type="match status" value="1"/>
</dbReference>
<name>A0A0D1AKV0_CLOBO</name>
<accession>A0A0D1AKV0</accession>
<evidence type="ECO:0000256" key="2">
    <source>
        <dbReference type="ARBA" id="ARBA00022723"/>
    </source>
</evidence>
<dbReference type="PANTHER" id="PTHR11615">
    <property type="entry name" value="NITRATE, FORMATE, IRON DEHYDROGENASE"/>
    <property type="match status" value="1"/>
</dbReference>
<protein>
    <submittedName>
        <fullName evidence="7">Hydrogenase</fullName>
    </submittedName>
</protein>
<dbReference type="SUPFAM" id="SSF53920">
    <property type="entry name" value="Fe-only hydrogenase"/>
    <property type="match status" value="1"/>
</dbReference>
<dbReference type="PROSITE" id="PS00198">
    <property type="entry name" value="4FE4S_FER_1"/>
    <property type="match status" value="1"/>
</dbReference>
<keyword evidence="1" id="KW-0004">4Fe-4S</keyword>
<dbReference type="Pfam" id="PF04060">
    <property type="entry name" value="FeS"/>
    <property type="match status" value="1"/>
</dbReference>
<keyword evidence="2" id="KW-0479">Metal-binding</keyword>
<dbReference type="InterPro" id="IPR017896">
    <property type="entry name" value="4Fe4S_Fe-S-bd"/>
</dbReference>
<dbReference type="Gene3D" id="3.40.950.10">
    <property type="entry name" value="Fe-only Hydrogenase (Larger Subunit), Chain L, domain 3"/>
    <property type="match status" value="1"/>
</dbReference>
<proteinExistence type="predicted"/>
<dbReference type="Gene3D" id="3.30.450.20">
    <property type="entry name" value="PAS domain"/>
    <property type="match status" value="1"/>
</dbReference>
<dbReference type="InterPro" id="IPR035965">
    <property type="entry name" value="PAS-like_dom_sf"/>
</dbReference>
<dbReference type="EMBL" id="JXSU01000007">
    <property type="protein sequence ID" value="KIS23759.1"/>
    <property type="molecule type" value="Genomic_DNA"/>
</dbReference>
<comment type="caution">
    <text evidence="7">The sequence shown here is derived from an EMBL/GenBank/DDBJ whole genome shotgun (WGS) entry which is preliminary data.</text>
</comment>
<dbReference type="OrthoDB" id="9798098at2"/>
<dbReference type="GO" id="GO:0051539">
    <property type="term" value="F:4 iron, 4 sulfur cluster binding"/>
    <property type="evidence" value="ECO:0007669"/>
    <property type="project" value="UniProtKB-KW"/>
</dbReference>
<evidence type="ECO:0000313" key="8">
    <source>
        <dbReference type="Proteomes" id="UP000032250"/>
    </source>
</evidence>
<evidence type="ECO:0000256" key="4">
    <source>
        <dbReference type="ARBA" id="ARBA00023014"/>
    </source>
</evidence>
<organism evidence="7 8">
    <name type="scientific">Clostridium botulinum B2 450</name>
    <dbReference type="NCBI Taxonomy" id="1379739"/>
    <lineage>
        <taxon>Bacteria</taxon>
        <taxon>Bacillati</taxon>
        <taxon>Bacillota</taxon>
        <taxon>Clostridia</taxon>
        <taxon>Eubacteriales</taxon>
        <taxon>Clostridiaceae</taxon>
        <taxon>Clostridium</taxon>
    </lineage>
</organism>
<dbReference type="HOGENOM" id="CLU_027268_0_0_9"/>
<dbReference type="FunFam" id="1.10.15.40:FF:000002">
    <property type="entry name" value="Periplasmic [Fe] hydrogenase"/>
    <property type="match status" value="1"/>
</dbReference>
<reference evidence="7 8" key="1">
    <citation type="submission" date="2014-06" db="EMBL/GenBank/DDBJ databases">
        <title>Genome characterization of distinct group I Clostridium botulinum lineages.</title>
        <authorList>
            <person name="Giordani F."/>
            <person name="Anselmo A."/>
            <person name="Fillo S."/>
            <person name="Palozzi A.M."/>
            <person name="Fortunato A."/>
            <person name="Gentile B."/>
            <person name="Ciammaruconi A."/>
            <person name="Anniballi F."/>
            <person name="De Medici D."/>
            <person name="Lista F."/>
        </authorList>
    </citation>
    <scope>NUCLEOTIDE SEQUENCE [LARGE SCALE GENOMIC DNA]</scope>
    <source>
        <strain evidence="7 8">B2 450</strain>
    </source>
</reference>
<dbReference type="Gene3D" id="3.30.70.20">
    <property type="match status" value="1"/>
</dbReference>
<dbReference type="Pfam" id="PF02906">
    <property type="entry name" value="Fe_hyd_lg_C"/>
    <property type="match status" value="1"/>
</dbReference>
<dbReference type="InterPro" id="IPR017900">
    <property type="entry name" value="4Fe4S_Fe_S_CS"/>
</dbReference>
<dbReference type="SUPFAM" id="SSF54862">
    <property type="entry name" value="4Fe-4S ferredoxins"/>
    <property type="match status" value="1"/>
</dbReference>
<dbReference type="CDD" id="cd00130">
    <property type="entry name" value="PAS"/>
    <property type="match status" value="1"/>
</dbReference>
<keyword evidence="3" id="KW-0408">Iron</keyword>
<dbReference type="GO" id="GO:0046872">
    <property type="term" value="F:metal ion binding"/>
    <property type="evidence" value="ECO:0007669"/>
    <property type="project" value="UniProtKB-KW"/>
</dbReference>
<evidence type="ECO:0000256" key="1">
    <source>
        <dbReference type="ARBA" id="ARBA00022485"/>
    </source>
</evidence>
<dbReference type="SMART" id="SM00091">
    <property type="entry name" value="PAS"/>
    <property type="match status" value="1"/>
</dbReference>
<dbReference type="InterPro" id="IPR050340">
    <property type="entry name" value="Cytosolic_Fe-S_CAF"/>
</dbReference>
<dbReference type="PROSITE" id="PS51656">
    <property type="entry name" value="4FE4S"/>
    <property type="match status" value="1"/>
</dbReference>
<dbReference type="InterPro" id="IPR009016">
    <property type="entry name" value="Fe_hydrogenase"/>
</dbReference>
<dbReference type="RefSeq" id="WP_003485974.1">
    <property type="nucleotide sequence ID" value="NZ_JXSU01000007.1"/>
</dbReference>
<sequence>MNYIDISGLNCKNCYKCLRACPVKAIKFKNEKAEIVEERCISCGRCLVICPQNAKKDKPDIKHVKEAIKSGKKVVASVSSVFAGVFNVEEGKIVSALRGLGFSYVEETALGGEIVTELYKDYIETTKLNNYITSSCPSIVNLIEKYFPSLIKYMIPISSSMTAHGKILKEIWDKDAFVVFIGPCIAKKTESDIYKKEKVVDAVINFDELKTWFKEWNIDLNSMPIGEFDRNAYKKIRSFTLSGGIINSMENVIENNNLISMSISGIEESIQVLKSMEIGEISNTFLEITACRGNCVGGPNMVKNEVSYYTRLNKVKNYIKNRETSNTIRLLSVPDNIDFSTPFLDRRFEKKEASRKEILKIMKSMGKHTKEDELNCGVCGYNTCIEKAQAIYEGMAETNMCLHFMRNKAENLTNVIFENTVNCIFILDENMHVKEINPAAEKAFMMKAKDIKDKPISLLINDEDFRYVRETGKSIIGKKVHYYKYNVIFIKTIVYMPKQDIVLVSMMDITKEEENKEELLKVKEQTIDTAQKVIEKQMRVAQEIASLLGETTAETKITLTKLKQVVEGDKSDIE</sequence>
<feature type="domain" description="4Fe-4S ferredoxin-type" evidence="5">
    <location>
        <begin position="31"/>
        <end position="60"/>
    </location>
</feature>
<dbReference type="InterPro" id="IPR004108">
    <property type="entry name" value="Fe_hydrogenase_lsu_C"/>
</dbReference>
<evidence type="ECO:0000259" key="5">
    <source>
        <dbReference type="PROSITE" id="PS51379"/>
    </source>
</evidence>
<keyword evidence="4" id="KW-0411">Iron-sulfur</keyword>
<dbReference type="InterPro" id="IPR007202">
    <property type="entry name" value="4Fe-4S_dom"/>
</dbReference>
<gene>
    <name evidence="7" type="ORF">N495_09185</name>
</gene>